<sequence length="86" mass="9731">MEEEKLYRDGASSTIYPEIFEEDETAKFCNNSHENLENESIEGVEYCPSSWDGLSCWPTTQAGQTAILPCFEEFNGVKYDVSGKFS</sequence>
<feature type="domain" description="G-protein coupled receptors family 2 profile 1" evidence="1">
    <location>
        <begin position="28"/>
        <end position="86"/>
    </location>
</feature>
<dbReference type="PROSITE" id="PS50227">
    <property type="entry name" value="G_PROTEIN_RECEP_F2_3"/>
    <property type="match status" value="1"/>
</dbReference>
<dbReference type="Proteomes" id="UP000827092">
    <property type="component" value="Unassembled WGS sequence"/>
</dbReference>
<comment type="caution">
    <text evidence="2">The sequence shown here is derived from an EMBL/GenBank/DDBJ whole genome shotgun (WGS) entry which is preliminary data.</text>
</comment>
<evidence type="ECO:0000259" key="1">
    <source>
        <dbReference type="PROSITE" id="PS50227"/>
    </source>
</evidence>
<dbReference type="EMBL" id="JAFNEN010000052">
    <property type="protein sequence ID" value="KAG8197619.1"/>
    <property type="molecule type" value="Genomic_DNA"/>
</dbReference>
<name>A0AAV6VP12_9ARAC</name>
<dbReference type="PROSITE" id="PS00649">
    <property type="entry name" value="G_PROTEIN_RECEP_F2_1"/>
    <property type="match status" value="1"/>
</dbReference>
<dbReference type="Gene3D" id="4.10.1240.10">
    <property type="entry name" value="GPCR, family 2, extracellular hormone receptor domain"/>
    <property type="match status" value="1"/>
</dbReference>
<dbReference type="InterPro" id="IPR001879">
    <property type="entry name" value="GPCR_2_extracellular_dom"/>
</dbReference>
<evidence type="ECO:0000313" key="3">
    <source>
        <dbReference type="Proteomes" id="UP000827092"/>
    </source>
</evidence>
<organism evidence="2 3">
    <name type="scientific">Oedothorax gibbosus</name>
    <dbReference type="NCBI Taxonomy" id="931172"/>
    <lineage>
        <taxon>Eukaryota</taxon>
        <taxon>Metazoa</taxon>
        <taxon>Ecdysozoa</taxon>
        <taxon>Arthropoda</taxon>
        <taxon>Chelicerata</taxon>
        <taxon>Arachnida</taxon>
        <taxon>Araneae</taxon>
        <taxon>Araneomorphae</taxon>
        <taxon>Entelegynae</taxon>
        <taxon>Araneoidea</taxon>
        <taxon>Linyphiidae</taxon>
        <taxon>Erigoninae</taxon>
        <taxon>Oedothorax</taxon>
    </lineage>
</organism>
<dbReference type="SUPFAM" id="SSF111418">
    <property type="entry name" value="Hormone receptor domain"/>
    <property type="match status" value="1"/>
</dbReference>
<dbReference type="InterPro" id="IPR017983">
    <property type="entry name" value="GPCR_2_secretin-like_CS"/>
</dbReference>
<evidence type="ECO:0000313" key="2">
    <source>
        <dbReference type="EMBL" id="KAG8197619.1"/>
    </source>
</evidence>
<proteinExistence type="predicted"/>
<dbReference type="GO" id="GO:0004930">
    <property type="term" value="F:G protein-coupled receptor activity"/>
    <property type="evidence" value="ECO:0007669"/>
    <property type="project" value="InterPro"/>
</dbReference>
<protein>
    <recommendedName>
        <fullName evidence="1">G-protein coupled receptors family 2 profile 1 domain-containing protein</fullName>
    </recommendedName>
</protein>
<gene>
    <name evidence="2" type="ORF">JTE90_001550</name>
</gene>
<dbReference type="InterPro" id="IPR036445">
    <property type="entry name" value="GPCR_2_extracell_dom_sf"/>
</dbReference>
<dbReference type="Pfam" id="PF02793">
    <property type="entry name" value="HRM"/>
    <property type="match status" value="1"/>
</dbReference>
<keyword evidence="3" id="KW-1185">Reference proteome</keyword>
<reference evidence="2 3" key="1">
    <citation type="journal article" date="2022" name="Nat. Ecol. Evol.">
        <title>A masculinizing supergene underlies an exaggerated male reproductive morph in a spider.</title>
        <authorList>
            <person name="Hendrickx F."/>
            <person name="De Corte Z."/>
            <person name="Sonet G."/>
            <person name="Van Belleghem S.M."/>
            <person name="Kostlbacher S."/>
            <person name="Vangestel C."/>
        </authorList>
    </citation>
    <scope>NUCLEOTIDE SEQUENCE [LARGE SCALE GENOMIC DNA]</scope>
    <source>
        <strain evidence="2">W744_W776</strain>
    </source>
</reference>
<dbReference type="GO" id="GO:0016020">
    <property type="term" value="C:membrane"/>
    <property type="evidence" value="ECO:0007669"/>
    <property type="project" value="InterPro"/>
</dbReference>
<accession>A0AAV6VP12</accession>
<dbReference type="AlphaFoldDB" id="A0AAV6VP12"/>